<evidence type="ECO:0000256" key="4">
    <source>
        <dbReference type="ARBA" id="ARBA00022553"/>
    </source>
</evidence>
<protein>
    <recommendedName>
        <fullName evidence="3">histidine kinase</fullName>
        <ecNumber evidence="3">2.7.13.3</ecNumber>
    </recommendedName>
</protein>
<evidence type="ECO:0000256" key="6">
    <source>
        <dbReference type="ARBA" id="ARBA00022692"/>
    </source>
</evidence>
<keyword evidence="8" id="KW-0418">Kinase</keyword>
<dbReference type="SUPFAM" id="SSF55874">
    <property type="entry name" value="ATPase domain of HSP90 chaperone/DNA topoisomerase II/histidine kinase"/>
    <property type="match status" value="1"/>
</dbReference>
<keyword evidence="12 13" id="KW-0472">Membrane</keyword>
<dbReference type="Proteomes" id="UP001241056">
    <property type="component" value="Unassembled WGS sequence"/>
</dbReference>
<dbReference type="PROSITE" id="PS50109">
    <property type="entry name" value="HIS_KIN"/>
    <property type="match status" value="1"/>
</dbReference>
<sequence length="439" mass="50243">MIGATCTAFIFILGLFPVLQQAFTKALEKAVQQRLAADASTLISVARIEEGRLSMPEKLPDEEFDILPARQLGFIFDSQGKLVWHSRSAKQYEINYQPRYDGRGHEFAKIRDSQEQEFFVYDIEIDLLRGQSAAYSIVTMQPVSDYKPMYKSLRRQLNIWLAAALICLLSILWLGLNWGTRSLLRLRAELDEVEAGQRKLLSDEHPRELLRLTGSLNRLLENERQQRLRYVHSLDDLAHSLKTPLAVLQGVAEVLATQPENKEQARTLHNQVSRMSQQVSYQLQRASLRRSGLIRHSVKLAPLLEPLIEALNKVYLDKQVDVQMRFSREQRVPVEHGALLEVFGNLLENSYRLCLRQICICVQTYEQYCEIVVEDDGPGVPASQRERILRRGERLDTQYPGQGIGTAVVKDIIDSYQGLLFIEDSELGGAKFRIIFPLH</sequence>
<dbReference type="Pfam" id="PF02518">
    <property type="entry name" value="HATPase_c"/>
    <property type="match status" value="1"/>
</dbReference>
<dbReference type="PANTHER" id="PTHR45436">
    <property type="entry name" value="SENSOR HISTIDINE KINASE YKOH"/>
    <property type="match status" value="1"/>
</dbReference>
<dbReference type="PROSITE" id="PS50885">
    <property type="entry name" value="HAMP"/>
    <property type="match status" value="1"/>
</dbReference>
<evidence type="ECO:0000256" key="12">
    <source>
        <dbReference type="ARBA" id="ARBA00023136"/>
    </source>
</evidence>
<dbReference type="InterPro" id="IPR050428">
    <property type="entry name" value="TCS_sensor_his_kinase"/>
</dbReference>
<feature type="domain" description="HAMP" evidence="15">
    <location>
        <begin position="177"/>
        <end position="228"/>
    </location>
</feature>
<dbReference type="PANTHER" id="PTHR45436:SF4">
    <property type="entry name" value="SENSOR PROTEIN PHOQ"/>
    <property type="match status" value="1"/>
</dbReference>
<evidence type="ECO:0000259" key="15">
    <source>
        <dbReference type="PROSITE" id="PS50885"/>
    </source>
</evidence>
<organism evidence="16 17">
    <name type="scientific">Thiopseudomonas acetoxidans</name>
    <dbReference type="NCBI Taxonomy" id="3041622"/>
    <lineage>
        <taxon>Bacteria</taxon>
        <taxon>Pseudomonadati</taxon>
        <taxon>Pseudomonadota</taxon>
        <taxon>Gammaproteobacteria</taxon>
        <taxon>Pseudomonadales</taxon>
        <taxon>Pseudomonadaceae</taxon>
        <taxon>Thiopseudomonas</taxon>
    </lineage>
</organism>
<dbReference type="Pfam" id="PF00512">
    <property type="entry name" value="HisKA"/>
    <property type="match status" value="1"/>
</dbReference>
<dbReference type="Gene3D" id="1.10.287.130">
    <property type="match status" value="1"/>
</dbReference>
<name>A0ABT7SLQ1_9GAMM</name>
<dbReference type="GO" id="GO:0005524">
    <property type="term" value="F:ATP binding"/>
    <property type="evidence" value="ECO:0007669"/>
    <property type="project" value="UniProtKB-KW"/>
</dbReference>
<evidence type="ECO:0000256" key="13">
    <source>
        <dbReference type="SAM" id="Phobius"/>
    </source>
</evidence>
<evidence type="ECO:0000256" key="10">
    <source>
        <dbReference type="ARBA" id="ARBA00022989"/>
    </source>
</evidence>
<evidence type="ECO:0000313" key="17">
    <source>
        <dbReference type="Proteomes" id="UP001241056"/>
    </source>
</evidence>
<dbReference type="InterPro" id="IPR003660">
    <property type="entry name" value="HAMP_dom"/>
</dbReference>
<keyword evidence="7" id="KW-0547">Nucleotide-binding</keyword>
<keyword evidence="9 16" id="KW-0067">ATP-binding</keyword>
<evidence type="ECO:0000256" key="7">
    <source>
        <dbReference type="ARBA" id="ARBA00022741"/>
    </source>
</evidence>
<proteinExistence type="predicted"/>
<dbReference type="EMBL" id="JAUCDY010000002">
    <property type="protein sequence ID" value="MDM7857100.1"/>
    <property type="molecule type" value="Genomic_DNA"/>
</dbReference>
<keyword evidence="6 13" id="KW-0812">Transmembrane</keyword>
<dbReference type="InterPro" id="IPR004358">
    <property type="entry name" value="Sig_transdc_His_kin-like_C"/>
</dbReference>
<evidence type="ECO:0000259" key="14">
    <source>
        <dbReference type="PROSITE" id="PS50109"/>
    </source>
</evidence>
<evidence type="ECO:0000256" key="8">
    <source>
        <dbReference type="ARBA" id="ARBA00022777"/>
    </source>
</evidence>
<dbReference type="InterPro" id="IPR003594">
    <property type="entry name" value="HATPase_dom"/>
</dbReference>
<keyword evidence="17" id="KW-1185">Reference proteome</keyword>
<dbReference type="Gene3D" id="3.30.565.10">
    <property type="entry name" value="Histidine kinase-like ATPase, C-terminal domain"/>
    <property type="match status" value="1"/>
</dbReference>
<dbReference type="InterPro" id="IPR036097">
    <property type="entry name" value="HisK_dim/P_sf"/>
</dbReference>
<evidence type="ECO:0000256" key="9">
    <source>
        <dbReference type="ARBA" id="ARBA00022840"/>
    </source>
</evidence>
<dbReference type="InterPro" id="IPR058619">
    <property type="entry name" value="PhoQ/CarS-like_HATPase"/>
</dbReference>
<comment type="caution">
    <text evidence="16">The sequence shown here is derived from an EMBL/GenBank/DDBJ whole genome shotgun (WGS) entry which is preliminary data.</text>
</comment>
<evidence type="ECO:0000256" key="2">
    <source>
        <dbReference type="ARBA" id="ARBA00004370"/>
    </source>
</evidence>
<dbReference type="SUPFAM" id="SSF47384">
    <property type="entry name" value="Homodimeric domain of signal transducing histidine kinase"/>
    <property type="match status" value="1"/>
</dbReference>
<reference evidence="16 17" key="1">
    <citation type="submission" date="2023-06" db="EMBL/GenBank/DDBJ databases">
        <title>Thiopseudomonas sp. CY1220 draft genome sequence.</title>
        <authorList>
            <person name="Zhao G."/>
            <person name="An M."/>
        </authorList>
    </citation>
    <scope>NUCLEOTIDE SEQUENCE [LARGE SCALE GENOMIC DNA]</scope>
    <source>
        <strain evidence="16 17">CY1220</strain>
    </source>
</reference>
<dbReference type="PRINTS" id="PR00344">
    <property type="entry name" value="BCTRLSENSOR"/>
</dbReference>
<dbReference type="InterPro" id="IPR005467">
    <property type="entry name" value="His_kinase_dom"/>
</dbReference>
<comment type="subcellular location">
    <subcellularLocation>
        <location evidence="2">Membrane</location>
    </subcellularLocation>
</comment>
<comment type="catalytic activity">
    <reaction evidence="1">
        <text>ATP + protein L-histidine = ADP + protein N-phospho-L-histidine.</text>
        <dbReference type="EC" id="2.7.13.3"/>
    </reaction>
</comment>
<keyword evidence="5" id="KW-0808">Transferase</keyword>
<evidence type="ECO:0000313" key="16">
    <source>
        <dbReference type="EMBL" id="MDM7857100.1"/>
    </source>
</evidence>
<dbReference type="CDD" id="cd00082">
    <property type="entry name" value="HisKA"/>
    <property type="match status" value="1"/>
</dbReference>
<dbReference type="SMART" id="SM00388">
    <property type="entry name" value="HisKA"/>
    <property type="match status" value="1"/>
</dbReference>
<keyword evidence="10 13" id="KW-1133">Transmembrane helix</keyword>
<dbReference type="SMART" id="SM00387">
    <property type="entry name" value="HATPase_c"/>
    <property type="match status" value="1"/>
</dbReference>
<dbReference type="CDD" id="cd16954">
    <property type="entry name" value="HATPase_PhoQ-like"/>
    <property type="match status" value="1"/>
</dbReference>
<dbReference type="InterPro" id="IPR036890">
    <property type="entry name" value="HATPase_C_sf"/>
</dbReference>
<dbReference type="EC" id="2.7.13.3" evidence="3"/>
<evidence type="ECO:0000256" key="3">
    <source>
        <dbReference type="ARBA" id="ARBA00012438"/>
    </source>
</evidence>
<feature type="domain" description="Histidine kinase" evidence="14">
    <location>
        <begin position="236"/>
        <end position="439"/>
    </location>
</feature>
<dbReference type="RefSeq" id="WP_289409943.1">
    <property type="nucleotide sequence ID" value="NZ_JAUCDY010000002.1"/>
</dbReference>
<dbReference type="InterPro" id="IPR003661">
    <property type="entry name" value="HisK_dim/P_dom"/>
</dbReference>
<evidence type="ECO:0000256" key="11">
    <source>
        <dbReference type="ARBA" id="ARBA00023012"/>
    </source>
</evidence>
<keyword evidence="11" id="KW-0902">Two-component regulatory system</keyword>
<feature type="transmembrane region" description="Helical" evidence="13">
    <location>
        <begin position="157"/>
        <end position="176"/>
    </location>
</feature>
<keyword evidence="4" id="KW-0597">Phosphoprotein</keyword>
<evidence type="ECO:0000256" key="5">
    <source>
        <dbReference type="ARBA" id="ARBA00022679"/>
    </source>
</evidence>
<gene>
    <name evidence="16" type="ORF">QEZ41_02230</name>
</gene>
<evidence type="ECO:0000256" key="1">
    <source>
        <dbReference type="ARBA" id="ARBA00000085"/>
    </source>
</evidence>
<accession>A0ABT7SLQ1</accession>